<dbReference type="PANTHER" id="PTHR43792:SF8">
    <property type="entry name" value="[RIBOSOMAL PROTEIN US5]-ALANINE N-ACETYLTRANSFERASE"/>
    <property type="match status" value="1"/>
</dbReference>
<proteinExistence type="inferred from homology"/>
<protein>
    <submittedName>
        <fullName evidence="5">GNAT family protein</fullName>
    </submittedName>
</protein>
<dbReference type="InterPro" id="IPR051531">
    <property type="entry name" value="N-acetyltransferase"/>
</dbReference>
<keyword evidence="6" id="KW-1185">Reference proteome</keyword>
<dbReference type="SUPFAM" id="SSF55729">
    <property type="entry name" value="Acyl-CoA N-acyltransferases (Nat)"/>
    <property type="match status" value="1"/>
</dbReference>
<dbReference type="PANTHER" id="PTHR43792">
    <property type="entry name" value="GNAT FAMILY, PUTATIVE (AFU_ORTHOLOGUE AFUA_3G00765)-RELATED-RELATED"/>
    <property type="match status" value="1"/>
</dbReference>
<dbReference type="EMBL" id="JAPJDZ010000019">
    <property type="protein sequence ID" value="MDP5136191.1"/>
    <property type="molecule type" value="Genomic_DNA"/>
</dbReference>
<dbReference type="InterPro" id="IPR000182">
    <property type="entry name" value="GNAT_dom"/>
</dbReference>
<keyword evidence="2" id="KW-0012">Acyltransferase</keyword>
<gene>
    <name evidence="5" type="ORF">ORJ04_09540</name>
</gene>
<reference evidence="5 6" key="1">
    <citation type="submission" date="2022-11" db="EMBL/GenBank/DDBJ databases">
        <title>Viruses from the air-sea interface of a natural surface slick.</title>
        <authorList>
            <person name="Rahlff J."/>
            <person name="Holmfeldt K."/>
        </authorList>
    </citation>
    <scope>NUCLEOTIDE SEQUENCE [LARGE SCALE GENOMIC DNA]</scope>
    <source>
        <strain evidence="5 6">SMS4</strain>
    </source>
</reference>
<organism evidence="5 6">
    <name type="scientific">Rheinheimera baltica</name>
    <dbReference type="NCBI Taxonomy" id="67576"/>
    <lineage>
        <taxon>Bacteria</taxon>
        <taxon>Pseudomonadati</taxon>
        <taxon>Pseudomonadota</taxon>
        <taxon>Gammaproteobacteria</taxon>
        <taxon>Chromatiales</taxon>
        <taxon>Chromatiaceae</taxon>
        <taxon>Rheinheimera</taxon>
    </lineage>
</organism>
<evidence type="ECO:0000256" key="3">
    <source>
        <dbReference type="ARBA" id="ARBA00038502"/>
    </source>
</evidence>
<accession>A0ABT9HYL0</accession>
<comment type="similarity">
    <text evidence="3">Belongs to the acetyltransferase family. RimJ subfamily.</text>
</comment>
<dbReference type="RefSeq" id="WP_305975439.1">
    <property type="nucleotide sequence ID" value="NZ_JAPJDZ010000019.1"/>
</dbReference>
<dbReference type="InterPro" id="IPR016181">
    <property type="entry name" value="Acyl_CoA_acyltransferase"/>
</dbReference>
<comment type="caution">
    <text evidence="5">The sequence shown here is derived from an EMBL/GenBank/DDBJ whole genome shotgun (WGS) entry which is preliminary data.</text>
</comment>
<dbReference type="Gene3D" id="3.40.630.30">
    <property type="match status" value="1"/>
</dbReference>
<evidence type="ECO:0000256" key="1">
    <source>
        <dbReference type="ARBA" id="ARBA00022679"/>
    </source>
</evidence>
<evidence type="ECO:0000256" key="2">
    <source>
        <dbReference type="ARBA" id="ARBA00023315"/>
    </source>
</evidence>
<keyword evidence="1" id="KW-0808">Transferase</keyword>
<sequence length="162" mass="18492">MILLRNFSENDTESLVAILNDDSVTQFLSTKIPSPYTKQDALWWVNEGSKGELIKAISFNGILVGCIGVNRGEFEYQRSGEIGYWLAKEYWRQGITSIAISQMSEYVFSNTDIVRIFASVFSDNNPSMQVLLRSGFKQEAVLQKAIFKNGQFYNNHIFVKLR</sequence>
<name>A0ABT9HYL0_9GAMM</name>
<feature type="domain" description="N-acetyltransferase" evidence="4">
    <location>
        <begin position="2"/>
        <end position="162"/>
    </location>
</feature>
<evidence type="ECO:0000259" key="4">
    <source>
        <dbReference type="PROSITE" id="PS51186"/>
    </source>
</evidence>
<dbReference type="PROSITE" id="PS51186">
    <property type="entry name" value="GNAT"/>
    <property type="match status" value="1"/>
</dbReference>
<dbReference type="Proteomes" id="UP001231109">
    <property type="component" value="Unassembled WGS sequence"/>
</dbReference>
<evidence type="ECO:0000313" key="5">
    <source>
        <dbReference type="EMBL" id="MDP5136191.1"/>
    </source>
</evidence>
<dbReference type="Pfam" id="PF13302">
    <property type="entry name" value="Acetyltransf_3"/>
    <property type="match status" value="1"/>
</dbReference>
<evidence type="ECO:0000313" key="6">
    <source>
        <dbReference type="Proteomes" id="UP001231109"/>
    </source>
</evidence>